<accession>A0ABY1TN82</accession>
<name>A0ABY1TN82_XANCH</name>
<keyword evidence="3" id="KW-1185">Reference proteome</keyword>
<reference evidence="2 3" key="1">
    <citation type="submission" date="2017-10" db="EMBL/GenBank/DDBJ databases">
        <authorList>
            <person name="Regsiter A."/>
            <person name="William W."/>
        </authorList>
    </citation>
    <scope>NUCLEOTIDE SEQUENCE [LARGE SCALE GENOMIC DNA]</scope>
    <source>
        <strain evidence="2 3">CFBP6984</strain>
    </source>
</reference>
<organism evidence="2 3">
    <name type="scientific">Xanthomonas campestris pv. phaseoli</name>
    <dbReference type="NCBI Taxonomy" id="317013"/>
    <lineage>
        <taxon>Bacteria</taxon>
        <taxon>Pseudomonadati</taxon>
        <taxon>Pseudomonadota</taxon>
        <taxon>Gammaproteobacteria</taxon>
        <taxon>Lysobacterales</taxon>
        <taxon>Lysobacteraceae</taxon>
        <taxon>Xanthomonas</taxon>
    </lineage>
</organism>
<gene>
    <name evidence="2" type="ORF">XAP6984_1330043</name>
</gene>
<evidence type="ECO:0000256" key="1">
    <source>
        <dbReference type="SAM" id="MobiDB-lite"/>
    </source>
</evidence>
<evidence type="ECO:0000313" key="3">
    <source>
        <dbReference type="Proteomes" id="UP000234181"/>
    </source>
</evidence>
<feature type="region of interest" description="Disordered" evidence="1">
    <location>
        <begin position="46"/>
        <end position="105"/>
    </location>
</feature>
<dbReference type="EMBL" id="OCYT01000039">
    <property type="protein sequence ID" value="SON77375.1"/>
    <property type="molecule type" value="Genomic_DNA"/>
</dbReference>
<sequence>MYRSERRWRVTRKHWLDEHCCLRFRAAAPRDHASNAVMASVIRRSAPGRDALSRNTPSRGQVRSYDSAESRGVIRRNAPGRDGLARDTPSRGQVRSYDSGGIPRR</sequence>
<protein>
    <recommendedName>
        <fullName evidence="4">Transposase</fullName>
    </recommendedName>
</protein>
<comment type="caution">
    <text evidence="2">The sequence shown here is derived from an EMBL/GenBank/DDBJ whole genome shotgun (WGS) entry which is preliminary data.</text>
</comment>
<evidence type="ECO:0008006" key="4">
    <source>
        <dbReference type="Google" id="ProtNLM"/>
    </source>
</evidence>
<proteinExistence type="predicted"/>
<evidence type="ECO:0000313" key="2">
    <source>
        <dbReference type="EMBL" id="SON77375.1"/>
    </source>
</evidence>
<dbReference type="Proteomes" id="UP000234181">
    <property type="component" value="Unassembled WGS sequence"/>
</dbReference>